<evidence type="ECO:0000259" key="2">
    <source>
        <dbReference type="PROSITE" id="PS51294"/>
    </source>
</evidence>
<gene>
    <name evidence="3" type="ORF">ZEAMMB73_Zm00001d036356</name>
</gene>
<dbReference type="AlphaFoldDB" id="A0A1D6LMP0"/>
<dbReference type="InterPro" id="IPR017930">
    <property type="entry name" value="Myb_dom"/>
</dbReference>
<name>A0A1D6LMP0_MAIZE</name>
<sequence length="65" mass="7802">MFSCYRLTCQFFLLLLLLLYVPRSVCFTCRYGVGNWRDILDNNAEAFTGRTPVDLKDKWRNMLFR</sequence>
<dbReference type="PROSITE" id="PS51294">
    <property type="entry name" value="HTH_MYB"/>
    <property type="match status" value="1"/>
</dbReference>
<proteinExistence type="predicted"/>
<protein>
    <submittedName>
        <fullName evidence="3">Terminal acidic SANT 1</fullName>
    </submittedName>
</protein>
<dbReference type="EMBL" id="CM000782">
    <property type="protein sequence ID" value="AQK80833.1"/>
    <property type="molecule type" value="Genomic_DNA"/>
</dbReference>
<evidence type="ECO:0000313" key="3">
    <source>
        <dbReference type="EMBL" id="AQK80833.1"/>
    </source>
</evidence>
<dbReference type="CDD" id="cd11660">
    <property type="entry name" value="SANT_TRF"/>
    <property type="match status" value="1"/>
</dbReference>
<feature type="domain" description="HTH myb-type" evidence="2">
    <location>
        <begin position="31"/>
        <end position="65"/>
    </location>
</feature>
<dbReference type="PANTHER" id="PTHR46993">
    <property type="entry name" value="MYB TRANSCRIPTION FACTOR"/>
    <property type="match status" value="1"/>
</dbReference>
<reference evidence="3" key="1">
    <citation type="submission" date="2015-12" db="EMBL/GenBank/DDBJ databases">
        <title>Update maize B73 reference genome by single molecule sequencing technologies.</title>
        <authorList>
            <consortium name="Maize Genome Sequencing Project"/>
            <person name="Ware D."/>
        </authorList>
    </citation>
    <scope>NUCLEOTIDE SEQUENCE</scope>
    <source>
        <tissue evidence="3">Seedling</tissue>
    </source>
</reference>
<keyword evidence="1" id="KW-0238">DNA-binding</keyword>
<dbReference type="InterPro" id="IPR009057">
    <property type="entry name" value="Homeodomain-like_sf"/>
</dbReference>
<dbReference type="PANTHER" id="PTHR46993:SF6">
    <property type="entry name" value="MYB TRANSCRIPTION FACTOR"/>
    <property type="match status" value="1"/>
</dbReference>
<evidence type="ECO:0000256" key="1">
    <source>
        <dbReference type="ARBA" id="ARBA00023125"/>
    </source>
</evidence>
<dbReference type="SUPFAM" id="SSF46689">
    <property type="entry name" value="Homeodomain-like"/>
    <property type="match status" value="1"/>
</dbReference>
<dbReference type="Gene3D" id="1.10.246.220">
    <property type="match status" value="1"/>
</dbReference>
<organism evidence="3">
    <name type="scientific">Zea mays</name>
    <name type="common">Maize</name>
    <dbReference type="NCBI Taxonomy" id="4577"/>
    <lineage>
        <taxon>Eukaryota</taxon>
        <taxon>Viridiplantae</taxon>
        <taxon>Streptophyta</taxon>
        <taxon>Embryophyta</taxon>
        <taxon>Tracheophyta</taxon>
        <taxon>Spermatophyta</taxon>
        <taxon>Magnoliopsida</taxon>
        <taxon>Liliopsida</taxon>
        <taxon>Poales</taxon>
        <taxon>Poaceae</taxon>
        <taxon>PACMAD clade</taxon>
        <taxon>Panicoideae</taxon>
        <taxon>Andropogonodae</taxon>
        <taxon>Andropogoneae</taxon>
        <taxon>Tripsacinae</taxon>
        <taxon>Zea</taxon>
    </lineage>
</organism>
<accession>A0A1D6LMP0</accession>
<dbReference type="GO" id="GO:0003677">
    <property type="term" value="F:DNA binding"/>
    <property type="evidence" value="ECO:0007669"/>
    <property type="project" value="UniProtKB-KW"/>
</dbReference>